<name>A0A0G4G1S9_VITBC</name>
<keyword evidence="2" id="KW-0732">Signal</keyword>
<feature type="region of interest" description="Disordered" evidence="1">
    <location>
        <begin position="246"/>
        <end position="268"/>
    </location>
</feature>
<evidence type="ECO:0000313" key="3">
    <source>
        <dbReference type="EMBL" id="CEM22012.1"/>
    </source>
</evidence>
<proteinExistence type="predicted"/>
<feature type="compositionally biased region" description="Polar residues" evidence="1">
    <location>
        <begin position="250"/>
        <end position="259"/>
    </location>
</feature>
<dbReference type="InParanoid" id="A0A0G4G1S9"/>
<dbReference type="AlphaFoldDB" id="A0A0G4G1S9"/>
<dbReference type="VEuPathDB" id="CryptoDB:Vbra_4511"/>
<gene>
    <name evidence="3" type="ORF">Vbra_4511</name>
</gene>
<reference evidence="3 4" key="1">
    <citation type="submission" date="2014-11" db="EMBL/GenBank/DDBJ databases">
        <authorList>
            <person name="Zhu J."/>
            <person name="Qi W."/>
            <person name="Song R."/>
        </authorList>
    </citation>
    <scope>NUCLEOTIDE SEQUENCE [LARGE SCALE GENOMIC DNA]</scope>
</reference>
<feature type="signal peptide" evidence="2">
    <location>
        <begin position="1"/>
        <end position="19"/>
    </location>
</feature>
<evidence type="ECO:0000313" key="4">
    <source>
        <dbReference type="Proteomes" id="UP000041254"/>
    </source>
</evidence>
<sequence>MPPLHSLVLVVFLATLCLSDAFLARPTETPVDANQTNQTRPSAGVNETDSELLARLRALRTPPAGVNEAELLARLSALPAPPRHPPLQCPGMLSDAECDSEEGYQHPADVAEEATGLSDLEEWPAIFHGCAGTGIKCGHTNKDGEEYGKPGKGECPEGMKCYSFKSIQDVFHNFPNALTFTKLRCDDVGLQAALEVLEKPDKDKDKEKTIKENIKDEEKQKKMGEKIKEKLLRNCHCCKHQPPVSRTKKQITIASGSDKSTVHRDTAPKRWRLTVR</sequence>
<dbReference type="Proteomes" id="UP000041254">
    <property type="component" value="Unassembled WGS sequence"/>
</dbReference>
<feature type="chain" id="PRO_5005190067" evidence="2">
    <location>
        <begin position="20"/>
        <end position="276"/>
    </location>
</feature>
<evidence type="ECO:0000256" key="2">
    <source>
        <dbReference type="SAM" id="SignalP"/>
    </source>
</evidence>
<dbReference type="EMBL" id="CDMY01000548">
    <property type="protein sequence ID" value="CEM22012.1"/>
    <property type="molecule type" value="Genomic_DNA"/>
</dbReference>
<protein>
    <submittedName>
        <fullName evidence="3">Uncharacterized protein</fullName>
    </submittedName>
</protein>
<evidence type="ECO:0000256" key="1">
    <source>
        <dbReference type="SAM" id="MobiDB-lite"/>
    </source>
</evidence>
<keyword evidence="4" id="KW-1185">Reference proteome</keyword>
<accession>A0A0G4G1S9</accession>
<organism evidence="3 4">
    <name type="scientific">Vitrella brassicaformis (strain CCMP3155)</name>
    <dbReference type="NCBI Taxonomy" id="1169540"/>
    <lineage>
        <taxon>Eukaryota</taxon>
        <taxon>Sar</taxon>
        <taxon>Alveolata</taxon>
        <taxon>Colpodellida</taxon>
        <taxon>Vitrellaceae</taxon>
        <taxon>Vitrella</taxon>
    </lineage>
</organism>